<evidence type="ECO:0000313" key="2">
    <source>
        <dbReference type="Proteomes" id="UP000440978"/>
    </source>
</evidence>
<dbReference type="EMBL" id="WNHB01000006">
    <property type="protein sequence ID" value="MTT31464.1"/>
    <property type="molecule type" value="Genomic_DNA"/>
</dbReference>
<protein>
    <submittedName>
        <fullName evidence="1">Uncharacterized protein</fullName>
    </submittedName>
</protein>
<accession>A0A6N8CMY4</accession>
<reference evidence="1 2" key="1">
    <citation type="submission" date="2019-11" db="EMBL/GenBank/DDBJ databases">
        <title>Terrilactibacillus tamarindus sp. nov. BCM23-1 isolated from bark of Tamarindus indica.</title>
        <authorList>
            <person name="Kingkaew E."/>
            <person name="Tanasupawat S."/>
        </authorList>
    </citation>
    <scope>NUCLEOTIDE SEQUENCE [LARGE SCALE GENOMIC DNA]</scope>
    <source>
        <strain evidence="1 2">BCM23-1</strain>
    </source>
</reference>
<dbReference type="RefSeq" id="WP_155217561.1">
    <property type="nucleotide sequence ID" value="NZ_WNHB01000006.1"/>
</dbReference>
<comment type="caution">
    <text evidence="1">The sequence shown here is derived from an EMBL/GenBank/DDBJ whole genome shotgun (WGS) entry which is preliminary data.</text>
</comment>
<dbReference type="OrthoDB" id="162796at2"/>
<sequence length="144" mass="16718">MGYWEGHENGLFQAIKIIVAGANDEERRRLAVSFMSDLPFPKIIEHFQLSFTQAKILVQQVDFAEYEKDEFDSYIEGDGFFDLDAMKRMYQYRLKHAKRDIEDTPPKEIISSSKILSMDLKKLLIEYIKEQGEGSKDRGKGEGE</sequence>
<keyword evidence="2" id="KW-1185">Reference proteome</keyword>
<name>A0A6N8CMY4_9BACI</name>
<organism evidence="1 2">
    <name type="scientific">Terrilactibacillus tamarindi</name>
    <dbReference type="NCBI Taxonomy" id="2599694"/>
    <lineage>
        <taxon>Bacteria</taxon>
        <taxon>Bacillati</taxon>
        <taxon>Bacillota</taxon>
        <taxon>Bacilli</taxon>
        <taxon>Bacillales</taxon>
        <taxon>Bacillaceae</taxon>
        <taxon>Terrilactibacillus</taxon>
    </lineage>
</organism>
<proteinExistence type="predicted"/>
<dbReference type="AlphaFoldDB" id="A0A6N8CMY4"/>
<dbReference type="Proteomes" id="UP000440978">
    <property type="component" value="Unassembled WGS sequence"/>
</dbReference>
<evidence type="ECO:0000313" key="1">
    <source>
        <dbReference type="EMBL" id="MTT31464.1"/>
    </source>
</evidence>
<gene>
    <name evidence="1" type="ORF">GMB86_05450</name>
</gene>